<dbReference type="Proteomes" id="UP000234323">
    <property type="component" value="Unassembled WGS sequence"/>
</dbReference>
<dbReference type="EMBL" id="LLXI01000238">
    <property type="protein sequence ID" value="PKY43157.1"/>
    <property type="molecule type" value="Genomic_DNA"/>
</dbReference>
<reference evidence="1 2" key="1">
    <citation type="submission" date="2015-10" db="EMBL/GenBank/DDBJ databases">
        <title>Genome analyses suggest a sexual origin of heterokaryosis in a supposedly ancient asexual fungus.</title>
        <authorList>
            <person name="Ropars J."/>
            <person name="Sedzielewska K."/>
            <person name="Noel J."/>
            <person name="Charron P."/>
            <person name="Farinelli L."/>
            <person name="Marton T."/>
            <person name="Kruger M."/>
            <person name="Pelin A."/>
            <person name="Brachmann A."/>
            <person name="Corradi N."/>
        </authorList>
    </citation>
    <scope>NUCLEOTIDE SEQUENCE [LARGE SCALE GENOMIC DNA]</scope>
    <source>
        <strain evidence="1 2">A4</strain>
    </source>
</reference>
<gene>
    <name evidence="1" type="ORF">RhiirA4_457100</name>
</gene>
<proteinExistence type="predicted"/>
<evidence type="ECO:0000313" key="2">
    <source>
        <dbReference type="Proteomes" id="UP000234323"/>
    </source>
</evidence>
<organism evidence="1 2">
    <name type="scientific">Rhizophagus irregularis</name>
    <dbReference type="NCBI Taxonomy" id="588596"/>
    <lineage>
        <taxon>Eukaryota</taxon>
        <taxon>Fungi</taxon>
        <taxon>Fungi incertae sedis</taxon>
        <taxon>Mucoromycota</taxon>
        <taxon>Glomeromycotina</taxon>
        <taxon>Glomeromycetes</taxon>
        <taxon>Glomerales</taxon>
        <taxon>Glomeraceae</taxon>
        <taxon>Rhizophagus</taxon>
    </lineage>
</organism>
<protein>
    <submittedName>
        <fullName evidence="1">Uncharacterized protein</fullName>
    </submittedName>
</protein>
<dbReference type="AlphaFoldDB" id="A0A2I1G937"/>
<accession>A0A2I1G937</accession>
<sequence length="57" mass="7078">MYYLKFSSENFDYYRITDEISYPLCKLNHGNEKSIEDRYKPKFYFIKCEQYKLEITA</sequence>
<name>A0A2I1G937_9GLOM</name>
<comment type="caution">
    <text evidence="1">The sequence shown here is derived from an EMBL/GenBank/DDBJ whole genome shotgun (WGS) entry which is preliminary data.</text>
</comment>
<keyword evidence="2" id="KW-1185">Reference proteome</keyword>
<evidence type="ECO:0000313" key="1">
    <source>
        <dbReference type="EMBL" id="PKY43157.1"/>
    </source>
</evidence>